<evidence type="ECO:0000313" key="2">
    <source>
        <dbReference type="EMBL" id="CRL21840.1"/>
    </source>
</evidence>
<proteinExistence type="predicted"/>
<dbReference type="SUPFAM" id="SSF53720">
    <property type="entry name" value="ALDH-like"/>
    <property type="match status" value="1"/>
</dbReference>
<keyword evidence="3" id="KW-1185">Reference proteome</keyword>
<feature type="domain" description="Aldehyde dehydrogenase" evidence="1">
    <location>
        <begin position="10"/>
        <end position="50"/>
    </location>
</feature>
<dbReference type="Pfam" id="PF00171">
    <property type="entry name" value="Aldedh"/>
    <property type="match status" value="1"/>
</dbReference>
<dbReference type="InterPro" id="IPR016161">
    <property type="entry name" value="Ald_DH/histidinol_DH"/>
</dbReference>
<sequence length="52" mass="5555">MCTYTHVFETSIYTQDISIAPYISALINTGTVGVNKSFSPAVETPFGGVKVV</sequence>
<gene>
    <name evidence="2" type="ORF">PCAMFM013_S006g000380</name>
</gene>
<dbReference type="InterPro" id="IPR016163">
    <property type="entry name" value="Ald_DH_C"/>
</dbReference>
<dbReference type="AlphaFoldDB" id="A0A0G4P6A9"/>
<dbReference type="Gene3D" id="3.40.309.10">
    <property type="entry name" value="Aldehyde Dehydrogenase, Chain A, domain 2"/>
    <property type="match status" value="1"/>
</dbReference>
<dbReference type="Proteomes" id="UP000053732">
    <property type="component" value="Unassembled WGS sequence"/>
</dbReference>
<name>A0A0G4P6A9_PENC3</name>
<reference evidence="2 3" key="1">
    <citation type="journal article" date="2014" name="Nat. Commun.">
        <title>Multiple recent horizontal transfers of a large genomic region in cheese making fungi.</title>
        <authorList>
            <person name="Cheeseman K."/>
            <person name="Ropars J."/>
            <person name="Renault P."/>
            <person name="Dupont J."/>
            <person name="Gouzy J."/>
            <person name="Branca A."/>
            <person name="Abraham A.L."/>
            <person name="Ceppi M."/>
            <person name="Conseiller E."/>
            <person name="Debuchy R."/>
            <person name="Malagnac F."/>
            <person name="Goarin A."/>
            <person name="Silar P."/>
            <person name="Lacoste S."/>
            <person name="Sallet E."/>
            <person name="Bensimon A."/>
            <person name="Giraud T."/>
            <person name="Brygoo Y."/>
        </authorList>
    </citation>
    <scope>NUCLEOTIDE SEQUENCE [LARGE SCALE GENOMIC DNA]</scope>
    <source>
        <strain evidence="3">FM 013</strain>
    </source>
</reference>
<accession>A0A0G4P6A9</accession>
<evidence type="ECO:0000313" key="3">
    <source>
        <dbReference type="Proteomes" id="UP000053732"/>
    </source>
</evidence>
<organism evidence="2 3">
    <name type="scientific">Penicillium camemberti (strain FM 013)</name>
    <dbReference type="NCBI Taxonomy" id="1429867"/>
    <lineage>
        <taxon>Eukaryota</taxon>
        <taxon>Fungi</taxon>
        <taxon>Dikarya</taxon>
        <taxon>Ascomycota</taxon>
        <taxon>Pezizomycotina</taxon>
        <taxon>Eurotiomycetes</taxon>
        <taxon>Eurotiomycetidae</taxon>
        <taxon>Eurotiales</taxon>
        <taxon>Aspergillaceae</taxon>
        <taxon>Penicillium</taxon>
    </lineage>
</organism>
<dbReference type="EMBL" id="HG793139">
    <property type="protein sequence ID" value="CRL21840.1"/>
    <property type="molecule type" value="Genomic_DNA"/>
</dbReference>
<protein>
    <submittedName>
        <fullName evidence="2">Aldehyde dehydrogenase</fullName>
    </submittedName>
</protein>
<evidence type="ECO:0000259" key="1">
    <source>
        <dbReference type="Pfam" id="PF00171"/>
    </source>
</evidence>
<dbReference type="InterPro" id="IPR015590">
    <property type="entry name" value="Aldehyde_DH_dom"/>
</dbReference>
<dbReference type="GO" id="GO:0016620">
    <property type="term" value="F:oxidoreductase activity, acting on the aldehyde or oxo group of donors, NAD or NADP as acceptor"/>
    <property type="evidence" value="ECO:0007669"/>
    <property type="project" value="InterPro"/>
</dbReference>